<sequence length="80" mass="9078">WIWATFGTFIFVFAPTMALMALLYSDIEWCFPSLAPRRGSPAVIFLLVIPITIFPSCIMLKRSSASRQLLRRSAVKADRL</sequence>
<keyword evidence="3" id="KW-1185">Reference proteome</keyword>
<dbReference type="Proteomes" id="UP000031036">
    <property type="component" value="Unassembled WGS sequence"/>
</dbReference>
<feature type="transmembrane region" description="Helical" evidence="1">
    <location>
        <begin position="42"/>
        <end position="60"/>
    </location>
</feature>
<evidence type="ECO:0000313" key="3">
    <source>
        <dbReference type="Proteomes" id="UP000031036"/>
    </source>
</evidence>
<reference evidence="2" key="1">
    <citation type="submission" date="2014-11" db="EMBL/GenBank/DDBJ databases">
        <title>Genetic blueprint of the zoonotic pathogen Toxocara canis.</title>
        <authorList>
            <person name="Zhu X.-Q."/>
            <person name="Korhonen P.K."/>
            <person name="Cai H."/>
            <person name="Young N.D."/>
            <person name="Nejsum P."/>
            <person name="von Samson-Himmelstjerna G."/>
            <person name="Boag P.R."/>
            <person name="Tan P."/>
            <person name="Li Q."/>
            <person name="Min J."/>
            <person name="Yang Y."/>
            <person name="Wang X."/>
            <person name="Fang X."/>
            <person name="Hall R.S."/>
            <person name="Hofmann A."/>
            <person name="Sternberg P.W."/>
            <person name="Jex A.R."/>
            <person name="Gasser R.B."/>
        </authorList>
    </citation>
    <scope>NUCLEOTIDE SEQUENCE [LARGE SCALE GENOMIC DNA]</scope>
    <source>
        <strain evidence="2">PN_DK_2014</strain>
    </source>
</reference>
<keyword evidence="1" id="KW-1133">Transmembrane helix</keyword>
<keyword evidence="1" id="KW-0472">Membrane</keyword>
<protein>
    <submittedName>
        <fullName evidence="2">Uncharacterized protein</fullName>
    </submittedName>
</protein>
<proteinExistence type="predicted"/>
<keyword evidence="1" id="KW-0812">Transmembrane</keyword>
<feature type="non-terminal residue" evidence="2">
    <location>
        <position position="1"/>
    </location>
</feature>
<comment type="caution">
    <text evidence="2">The sequence shown here is derived from an EMBL/GenBank/DDBJ whole genome shotgun (WGS) entry which is preliminary data.</text>
</comment>
<evidence type="ECO:0000256" key="1">
    <source>
        <dbReference type="SAM" id="Phobius"/>
    </source>
</evidence>
<dbReference type="EMBL" id="JPKZ01000982">
    <property type="protein sequence ID" value="KHN84494.1"/>
    <property type="molecule type" value="Genomic_DNA"/>
</dbReference>
<dbReference type="AlphaFoldDB" id="A0A0B2VT29"/>
<organism evidence="2 3">
    <name type="scientific">Toxocara canis</name>
    <name type="common">Canine roundworm</name>
    <dbReference type="NCBI Taxonomy" id="6265"/>
    <lineage>
        <taxon>Eukaryota</taxon>
        <taxon>Metazoa</taxon>
        <taxon>Ecdysozoa</taxon>
        <taxon>Nematoda</taxon>
        <taxon>Chromadorea</taxon>
        <taxon>Rhabditida</taxon>
        <taxon>Spirurina</taxon>
        <taxon>Ascaridomorpha</taxon>
        <taxon>Ascaridoidea</taxon>
        <taxon>Toxocaridae</taxon>
        <taxon>Toxocara</taxon>
    </lineage>
</organism>
<evidence type="ECO:0000313" key="2">
    <source>
        <dbReference type="EMBL" id="KHN84494.1"/>
    </source>
</evidence>
<name>A0A0B2VT29_TOXCA</name>
<gene>
    <name evidence="2" type="ORF">Tcan_09536</name>
</gene>
<accession>A0A0B2VT29</accession>